<keyword evidence="4" id="KW-0472">Membrane</keyword>
<dbReference type="InterPro" id="IPR036168">
    <property type="entry name" value="AP2_Mu_C_sf"/>
</dbReference>
<dbReference type="GO" id="GO:0099638">
    <property type="term" value="P:endosome to plasma membrane protein transport"/>
    <property type="evidence" value="ECO:0007669"/>
    <property type="project" value="EnsemblFungi"/>
</dbReference>
<keyword evidence="2 5" id="KW-0813">Transport</keyword>
<dbReference type="GO" id="GO:0005768">
    <property type="term" value="C:endosome"/>
    <property type="evidence" value="ECO:0007669"/>
    <property type="project" value="EnsemblFungi"/>
</dbReference>
<evidence type="ECO:0000256" key="2">
    <source>
        <dbReference type="ARBA" id="ARBA00022448"/>
    </source>
</evidence>
<dbReference type="PROSITE" id="PS00990">
    <property type="entry name" value="CLAT_ADAPTOR_M_1"/>
    <property type="match status" value="1"/>
</dbReference>
<protein>
    <submittedName>
        <fullName evidence="9">Mu homology domain-containing protein</fullName>
    </submittedName>
</protein>
<dbReference type="PRINTS" id="PR00314">
    <property type="entry name" value="CLATHRINADPT"/>
</dbReference>
<dbReference type="CDD" id="cd09250">
    <property type="entry name" value="AP-1_Mu1_Cterm"/>
    <property type="match status" value="1"/>
</dbReference>
<keyword evidence="3 5" id="KW-0653">Protein transport</keyword>
<dbReference type="KEGG" id="yli:2908913"/>
<dbReference type="InterPro" id="IPR050431">
    <property type="entry name" value="Adaptor_comp_med_subunit"/>
</dbReference>
<dbReference type="OrthoDB" id="870at2759"/>
<dbReference type="Pfam" id="PF00928">
    <property type="entry name" value="Adap_comp_sub"/>
    <property type="match status" value="1"/>
</dbReference>
<evidence type="ECO:0000313" key="8">
    <source>
        <dbReference type="EMBL" id="AOW07449.1"/>
    </source>
</evidence>
<evidence type="ECO:0000313" key="10">
    <source>
        <dbReference type="Proteomes" id="UP000182444"/>
    </source>
</evidence>
<dbReference type="InterPro" id="IPR001392">
    <property type="entry name" value="Clathrin_mu"/>
</dbReference>
<dbReference type="VEuPathDB" id="FungiDB:YALI1_F26612g"/>
<dbReference type="GO" id="GO:0042147">
    <property type="term" value="P:retrograde transport, endosome to Golgi"/>
    <property type="evidence" value="ECO:0007669"/>
    <property type="project" value="EnsemblFungi"/>
</dbReference>
<dbReference type="AlphaFoldDB" id="A0A1H6PU82"/>
<reference evidence="9 11" key="2">
    <citation type="submission" date="2018-07" db="EMBL/GenBank/DDBJ databases">
        <title>Draft Genome Assemblies for Five Robust Yarrowia lipolytica Strains Exhibiting High Lipid Production and Pentose Sugar Utilization and Sugar Alcohol Secretion from Undetoxified Lignocellulosic Biomass Hydrolysates.</title>
        <authorList>
            <consortium name="DOE Joint Genome Institute"/>
            <person name="Walker C."/>
            <person name="Ryu S."/>
            <person name="Na H."/>
            <person name="Zane M."/>
            <person name="LaButti K."/>
            <person name="Lipzen A."/>
            <person name="Haridas S."/>
            <person name="Barry K."/>
            <person name="Grigoriev I.V."/>
            <person name="Quarterman J."/>
            <person name="Slininger P."/>
            <person name="Dien B."/>
            <person name="Trinh C.T."/>
        </authorList>
    </citation>
    <scope>NUCLEOTIDE SEQUENCE [LARGE SCALE GENOMIC DNA]</scope>
    <source>
        <strain evidence="9 11">YB392</strain>
    </source>
</reference>
<dbReference type="GO" id="GO:0043001">
    <property type="term" value="P:Golgi to plasma membrane protein transport"/>
    <property type="evidence" value="ECO:0007669"/>
    <property type="project" value="EnsemblFungi"/>
</dbReference>
<dbReference type="PROSITE" id="PS51072">
    <property type="entry name" value="MHD"/>
    <property type="match status" value="1"/>
</dbReference>
<dbReference type="EMBL" id="CP017558">
    <property type="protein sequence ID" value="AOW07449.1"/>
    <property type="molecule type" value="Genomic_DNA"/>
</dbReference>
<dbReference type="SUPFAM" id="SSF64356">
    <property type="entry name" value="SNARE-like"/>
    <property type="match status" value="1"/>
</dbReference>
<sequence>MISALFILDPSFKPLLSRNYRGDVPLSCISDLPGLIQIAQQNGNVAPPVLEDRGIHYMWMESGSVIFVAVSPQVSCNSMETLVFLSQLATVLTSYFEQLHAESVQDNFVLIYELLDEMMDFGVPQITDAGILKEYITVDAHKSLLGAVGDLVNAAVGEEGAAGNSGDIDVATHTTSRISWRPTGLQYKKNELFLDVVESVNLLYANDKVVRHEIQGRINVTSYLSGMPELRLGLNEKAMLEHKLAATGATTHKKPRSKTVEMEDVRFHQCVELSKFNVDRQISFIPPDGKFELMSYRLNLANAEEDHAEEEEGQKVRNYAARNRPLILVTTDVEKKGNTRLLISVKLKSQFRKRSTANDVEVFVPVPPDATSPRFRATAGTVVYMPERNAIRWKIKQLQGGGKEFSMKAEISVSRTEEQGESLSELLHLNNTPQSQIPVQVTFEIPYYAMSGLQVRYLKVNEPTLKYRSLPWVRYITKNGDDYSYRLKKPREKESKKKDKTKAEPAAGDANTST</sequence>
<comment type="subcellular location">
    <subcellularLocation>
        <location evidence="1">Endomembrane system</location>
    </subcellularLocation>
</comment>
<dbReference type="FunFam" id="3.30.450.60:FF:000002">
    <property type="entry name" value="AP-2 complex subunit mu, putative"/>
    <property type="match status" value="1"/>
</dbReference>
<dbReference type="eggNOG" id="KOG0937">
    <property type="taxonomic scope" value="Eukaryota"/>
</dbReference>
<dbReference type="GO" id="GO:0030121">
    <property type="term" value="C:AP-1 adaptor complex"/>
    <property type="evidence" value="ECO:0007669"/>
    <property type="project" value="EnsemblFungi"/>
</dbReference>
<evidence type="ECO:0000256" key="6">
    <source>
        <dbReference type="SAM" id="MobiDB-lite"/>
    </source>
</evidence>
<evidence type="ECO:0000256" key="1">
    <source>
        <dbReference type="ARBA" id="ARBA00004308"/>
    </source>
</evidence>
<evidence type="ECO:0000256" key="3">
    <source>
        <dbReference type="ARBA" id="ARBA00022927"/>
    </source>
</evidence>
<dbReference type="GO" id="GO:0005829">
    <property type="term" value="C:cytosol"/>
    <property type="evidence" value="ECO:0007669"/>
    <property type="project" value="GOC"/>
</dbReference>
<name>A0A1H6PU82_YARLL</name>
<feature type="domain" description="MHD" evidence="7">
    <location>
        <begin position="189"/>
        <end position="486"/>
    </location>
</feature>
<evidence type="ECO:0000256" key="4">
    <source>
        <dbReference type="ARBA" id="ARBA00023136"/>
    </source>
</evidence>
<dbReference type="InterPro" id="IPR018240">
    <property type="entry name" value="Clathrin_mu_CS"/>
</dbReference>
<comment type="similarity">
    <text evidence="5">Belongs to the adaptor complexes medium subunit family.</text>
</comment>
<dbReference type="InterPro" id="IPR028565">
    <property type="entry name" value="MHD"/>
</dbReference>
<dbReference type="SUPFAM" id="SSF49447">
    <property type="entry name" value="Second domain of Mu2 adaptin subunit (ap50) of ap2 adaptor"/>
    <property type="match status" value="1"/>
</dbReference>
<dbReference type="PROSITE" id="PS00991">
    <property type="entry name" value="CLAT_ADAPTOR_M_2"/>
    <property type="match status" value="1"/>
</dbReference>
<dbReference type="PANTHER" id="PTHR10529">
    <property type="entry name" value="AP COMPLEX SUBUNIT MU"/>
    <property type="match status" value="1"/>
</dbReference>
<evidence type="ECO:0000313" key="9">
    <source>
        <dbReference type="EMBL" id="RDW24947.1"/>
    </source>
</evidence>
<evidence type="ECO:0000256" key="5">
    <source>
        <dbReference type="PIRNR" id="PIRNR005992"/>
    </source>
</evidence>
<gene>
    <name evidence="9" type="ORF">B0I71DRAFT_133481</name>
    <name evidence="8" type="ORF">YALI1_F26612g</name>
</gene>
<reference evidence="8 10" key="1">
    <citation type="journal article" date="2016" name="PLoS ONE">
        <title>Sequence Assembly of Yarrowia lipolytica Strain W29/CLIB89 Shows Transposable Element Diversity.</title>
        <authorList>
            <person name="Magnan C."/>
            <person name="Yu J."/>
            <person name="Chang I."/>
            <person name="Jahn E."/>
            <person name="Kanomata Y."/>
            <person name="Wu J."/>
            <person name="Zeller M."/>
            <person name="Oakes M."/>
            <person name="Baldi P."/>
            <person name="Sandmeyer S."/>
        </authorList>
    </citation>
    <scope>NUCLEOTIDE SEQUENCE [LARGE SCALE GENOMIC DNA]</scope>
    <source>
        <strain evidence="8">CLIB89</strain>
        <strain evidence="10">CLIB89(W29)</strain>
    </source>
</reference>
<evidence type="ECO:0000313" key="11">
    <source>
        <dbReference type="Proteomes" id="UP000256601"/>
    </source>
</evidence>
<dbReference type="GeneID" id="2908913"/>
<dbReference type="RefSeq" id="XP_505643.1">
    <property type="nucleotide sequence ID" value="XM_505643.1"/>
</dbReference>
<dbReference type="Gene3D" id="2.60.40.1170">
    <property type="entry name" value="Mu homology domain, subdomain B"/>
    <property type="match status" value="2"/>
</dbReference>
<dbReference type="Proteomes" id="UP000256601">
    <property type="component" value="Unassembled WGS sequence"/>
</dbReference>
<dbReference type="Proteomes" id="UP000182444">
    <property type="component" value="Chromosome 1F"/>
</dbReference>
<dbReference type="Gene3D" id="3.30.450.60">
    <property type="match status" value="1"/>
</dbReference>
<organism evidence="8 10">
    <name type="scientific">Yarrowia lipolytica</name>
    <name type="common">Candida lipolytica</name>
    <dbReference type="NCBI Taxonomy" id="4952"/>
    <lineage>
        <taxon>Eukaryota</taxon>
        <taxon>Fungi</taxon>
        <taxon>Dikarya</taxon>
        <taxon>Ascomycota</taxon>
        <taxon>Saccharomycotina</taxon>
        <taxon>Dipodascomycetes</taxon>
        <taxon>Dipodascales</taxon>
        <taxon>Dipodascales incertae sedis</taxon>
        <taxon>Yarrowia</taxon>
    </lineage>
</organism>
<dbReference type="InterPro" id="IPR011012">
    <property type="entry name" value="Longin-like_dom_sf"/>
</dbReference>
<dbReference type="PIRSF" id="PIRSF005992">
    <property type="entry name" value="Clathrin_mu"/>
    <property type="match status" value="1"/>
</dbReference>
<accession>A0A1H6PU82</accession>
<dbReference type="GO" id="GO:0006895">
    <property type="term" value="P:Golgi to endosome transport"/>
    <property type="evidence" value="ECO:0007669"/>
    <property type="project" value="EnsemblFungi"/>
</dbReference>
<proteinExistence type="inferred from homology"/>
<feature type="region of interest" description="Disordered" evidence="6">
    <location>
        <begin position="484"/>
        <end position="514"/>
    </location>
</feature>
<dbReference type="EMBL" id="KZ859015">
    <property type="protein sequence ID" value="RDW24947.1"/>
    <property type="molecule type" value="Genomic_DNA"/>
</dbReference>
<dbReference type="VEuPathDB" id="FungiDB:YALI0_F19976g"/>
<feature type="compositionally biased region" description="Basic and acidic residues" evidence="6">
    <location>
        <begin position="484"/>
        <end position="503"/>
    </location>
</feature>
<evidence type="ECO:0000259" key="7">
    <source>
        <dbReference type="PROSITE" id="PS51072"/>
    </source>
</evidence>